<evidence type="ECO:0000313" key="1">
    <source>
        <dbReference type="EMBL" id="KFH61747.1"/>
    </source>
</evidence>
<accession>A0A086TIH0</accession>
<proteinExistence type="predicted"/>
<sequence length="157" mass="18500">MEYSDIPNEYRKYVKESTYEKLDDGGKEIYIKAVKHATRKFMKQTDELVNSHKMKACMDLLRIVPLYMEVSFVGIENRRRHTFNPDTKVKLERDDDSSEGSNVIKVLVEKGNKWKHVAYVEGDDAMQLRKYGKYEGKRLKFIGQYQTSARYRVFIGV</sequence>
<evidence type="ECO:0000313" key="2">
    <source>
        <dbReference type="Proteomes" id="UP000243308"/>
    </source>
</evidence>
<reference evidence="1 2" key="1">
    <citation type="submission" date="2011-02" db="EMBL/GenBank/DDBJ databases">
        <title>The Genome Sequence of Mortierella verticillata NRRL 6337.</title>
        <authorList>
            <consortium name="The Broad Institute Genome Sequencing Platform"/>
            <person name="Russ C."/>
            <person name="Cuomo C."/>
            <person name="Burger G."/>
            <person name="Gray M.W."/>
            <person name="Holland P.W.H."/>
            <person name="King N."/>
            <person name="Lang F.B.F."/>
            <person name="Roger A.J."/>
            <person name="Ruiz-Trillo I."/>
            <person name="Young S.K."/>
            <person name="Zeng Q."/>
            <person name="Gargeya S."/>
            <person name="Alvarado L."/>
            <person name="Berlin A."/>
            <person name="Chapman S.B."/>
            <person name="Chen Z."/>
            <person name="Freedman E."/>
            <person name="Gellesch M."/>
            <person name="Goldberg J."/>
            <person name="Griggs A."/>
            <person name="Gujja S."/>
            <person name="Heilman E."/>
            <person name="Heiman D."/>
            <person name="Howarth C."/>
            <person name="Mehta T."/>
            <person name="Neiman D."/>
            <person name="Pearson M."/>
            <person name="Roberts A."/>
            <person name="Saif S."/>
            <person name="Shea T."/>
            <person name="Shenoy N."/>
            <person name="Sisk P."/>
            <person name="Stolte C."/>
            <person name="Sykes S."/>
            <person name="White J."/>
            <person name="Yandava C."/>
            <person name="Haas B."/>
            <person name="Nusbaum C."/>
            <person name="Birren B."/>
        </authorList>
    </citation>
    <scope>NUCLEOTIDE SEQUENCE [LARGE SCALE GENOMIC DNA]</scope>
    <source>
        <strain evidence="1 2">NRRL 6337</strain>
    </source>
</reference>
<gene>
    <name evidence="1" type="ORF">MVEG_12417</name>
</gene>
<keyword evidence="2" id="KW-1185">Reference proteome</keyword>
<dbReference type="Proteomes" id="UP000243308">
    <property type="component" value="Unassembled WGS sequence"/>
</dbReference>
<protein>
    <submittedName>
        <fullName evidence="1">Uncharacterized protein</fullName>
    </submittedName>
</protein>
<organism evidence="1 2">
    <name type="scientific">Podila verticillata NRRL 6337</name>
    <dbReference type="NCBI Taxonomy" id="1069443"/>
    <lineage>
        <taxon>Eukaryota</taxon>
        <taxon>Fungi</taxon>
        <taxon>Fungi incertae sedis</taxon>
        <taxon>Mucoromycota</taxon>
        <taxon>Mortierellomycotina</taxon>
        <taxon>Mortierellomycetes</taxon>
        <taxon>Mortierellales</taxon>
        <taxon>Mortierellaceae</taxon>
        <taxon>Podila</taxon>
    </lineage>
</organism>
<name>A0A086TIH0_9FUNG</name>
<dbReference type="EMBL" id="KN042448">
    <property type="protein sequence ID" value="KFH61747.1"/>
    <property type="molecule type" value="Genomic_DNA"/>
</dbReference>
<dbReference type="AlphaFoldDB" id="A0A086TIH0"/>
<dbReference type="OrthoDB" id="2429955at2759"/>